<keyword evidence="2" id="KW-1185">Reference proteome</keyword>
<proteinExistence type="predicted"/>
<name>A0AAV3T3Y0_9EURY</name>
<gene>
    <name evidence="1" type="ORF">GCM10009019_23280</name>
</gene>
<dbReference type="Proteomes" id="UP001500194">
    <property type="component" value="Unassembled WGS sequence"/>
</dbReference>
<evidence type="ECO:0008006" key="3">
    <source>
        <dbReference type="Google" id="ProtNLM"/>
    </source>
</evidence>
<sequence length="95" mass="10482">MECYRCGRAADYDRIAVGRRSGTVAGSLCLDCEDEWLTPETVTSMATCFACDEPADLLFPKWDSIVESDDGSGPVETEYKICLTTPAACHYCIQR</sequence>
<dbReference type="EMBL" id="BAAADU010000002">
    <property type="protein sequence ID" value="GAA0658285.1"/>
    <property type="molecule type" value="Genomic_DNA"/>
</dbReference>
<organism evidence="1 2">
    <name type="scientific">Salarchaeum japonicum</name>
    <dbReference type="NCBI Taxonomy" id="555573"/>
    <lineage>
        <taxon>Archaea</taxon>
        <taxon>Methanobacteriati</taxon>
        <taxon>Methanobacteriota</taxon>
        <taxon>Stenosarchaea group</taxon>
        <taxon>Halobacteria</taxon>
        <taxon>Halobacteriales</taxon>
        <taxon>Halobacteriaceae</taxon>
    </lineage>
</organism>
<protein>
    <recommendedName>
        <fullName evidence="3">Small CPxCG-related zinc finger protein</fullName>
    </recommendedName>
</protein>
<reference evidence="1 2" key="1">
    <citation type="journal article" date="2019" name="Int. J. Syst. Evol. Microbiol.">
        <title>The Global Catalogue of Microorganisms (GCM) 10K type strain sequencing project: providing services to taxonomists for standard genome sequencing and annotation.</title>
        <authorList>
            <consortium name="The Broad Institute Genomics Platform"/>
            <consortium name="The Broad Institute Genome Sequencing Center for Infectious Disease"/>
            <person name="Wu L."/>
            <person name="Ma J."/>
        </authorList>
    </citation>
    <scope>NUCLEOTIDE SEQUENCE [LARGE SCALE GENOMIC DNA]</scope>
    <source>
        <strain evidence="1 2">JCM 16327</strain>
    </source>
</reference>
<evidence type="ECO:0000313" key="2">
    <source>
        <dbReference type="Proteomes" id="UP001500194"/>
    </source>
</evidence>
<accession>A0AAV3T3Y0</accession>
<evidence type="ECO:0000313" key="1">
    <source>
        <dbReference type="EMBL" id="GAA0658285.1"/>
    </source>
</evidence>
<dbReference type="AlphaFoldDB" id="A0AAV3T3Y0"/>
<comment type="caution">
    <text evidence="1">The sequence shown here is derived from an EMBL/GenBank/DDBJ whole genome shotgun (WGS) entry which is preliminary data.</text>
</comment>